<dbReference type="NCBIfam" id="TIGR00488">
    <property type="entry name" value="bis(5'-nucleosyl)-tetraphosphatase (symmetrical) YqeK"/>
    <property type="match status" value="1"/>
</dbReference>
<comment type="catalytic activity">
    <reaction evidence="6">
        <text>P(1),P(4)-bis(5'-adenosyl) tetraphosphate + H2O = 2 ADP + 2 H(+)</text>
        <dbReference type="Rhea" id="RHEA:24252"/>
        <dbReference type="ChEBI" id="CHEBI:15377"/>
        <dbReference type="ChEBI" id="CHEBI:15378"/>
        <dbReference type="ChEBI" id="CHEBI:58141"/>
        <dbReference type="ChEBI" id="CHEBI:456216"/>
        <dbReference type="EC" id="3.6.1.41"/>
    </reaction>
</comment>
<evidence type="ECO:0000256" key="1">
    <source>
        <dbReference type="ARBA" id="ARBA00012506"/>
    </source>
</evidence>
<dbReference type="InterPro" id="IPR003607">
    <property type="entry name" value="HD/PDEase_dom"/>
</dbReference>
<dbReference type="InterPro" id="IPR051094">
    <property type="entry name" value="Diverse_Catalytic_Enzymes"/>
</dbReference>
<dbReference type="SUPFAM" id="SSF109604">
    <property type="entry name" value="HD-domain/PDEase-like"/>
    <property type="match status" value="1"/>
</dbReference>
<dbReference type="Proteomes" id="UP001157396">
    <property type="component" value="Unassembled WGS sequence"/>
</dbReference>
<keyword evidence="4 9" id="KW-0378">Hydrolase</keyword>
<evidence type="ECO:0000259" key="7">
    <source>
        <dbReference type="Pfam" id="PF01966"/>
    </source>
</evidence>
<name>A0A1I4HVE3_9LACT</name>
<evidence type="ECO:0000313" key="10">
    <source>
        <dbReference type="Proteomes" id="UP000181969"/>
    </source>
</evidence>
<keyword evidence="2" id="KW-0479">Metal-binding</keyword>
<proteinExistence type="predicted"/>
<dbReference type="Pfam" id="PF01966">
    <property type="entry name" value="HD"/>
    <property type="match status" value="1"/>
</dbReference>
<dbReference type="GO" id="GO:0008803">
    <property type="term" value="F:bis(5'-nucleosyl)-tetraphosphatase (symmetrical) activity"/>
    <property type="evidence" value="ECO:0007669"/>
    <property type="project" value="UniProtKB-EC"/>
</dbReference>
<dbReference type="AlphaFoldDB" id="A0A1I4HVE3"/>
<dbReference type="InterPro" id="IPR005249">
    <property type="entry name" value="YqeK"/>
</dbReference>
<dbReference type="GO" id="GO:0000166">
    <property type="term" value="F:nucleotide binding"/>
    <property type="evidence" value="ECO:0007669"/>
    <property type="project" value="UniProtKB-KW"/>
</dbReference>
<keyword evidence="5" id="KW-0408">Iron</keyword>
<dbReference type="OrthoDB" id="5295945at2"/>
<dbReference type="PANTHER" id="PTHR35795">
    <property type="entry name" value="SLR1885 PROTEIN"/>
    <property type="match status" value="1"/>
</dbReference>
<evidence type="ECO:0000256" key="3">
    <source>
        <dbReference type="ARBA" id="ARBA00022741"/>
    </source>
</evidence>
<dbReference type="GO" id="GO:0046872">
    <property type="term" value="F:metal ion binding"/>
    <property type="evidence" value="ECO:0007669"/>
    <property type="project" value="UniProtKB-KW"/>
</dbReference>
<evidence type="ECO:0000256" key="4">
    <source>
        <dbReference type="ARBA" id="ARBA00022801"/>
    </source>
</evidence>
<dbReference type="EMBL" id="JARYTV010000002">
    <property type="protein sequence ID" value="MDH7959342.1"/>
    <property type="molecule type" value="Genomic_DNA"/>
</dbReference>
<keyword evidence="3" id="KW-0547">Nucleotide-binding</keyword>
<dbReference type="EMBL" id="FOTJ01000011">
    <property type="protein sequence ID" value="SFL46145.1"/>
    <property type="molecule type" value="Genomic_DNA"/>
</dbReference>
<dbReference type="Gene3D" id="1.10.3210.10">
    <property type="entry name" value="Hypothetical protein af1432"/>
    <property type="match status" value="1"/>
</dbReference>
<dbReference type="RefSeq" id="WP_074751471.1">
    <property type="nucleotide sequence ID" value="NZ_AP026069.1"/>
</dbReference>
<evidence type="ECO:0000256" key="2">
    <source>
        <dbReference type="ARBA" id="ARBA00022723"/>
    </source>
</evidence>
<sequence>MENTNQLKQEIKAFLLEKGCYATYRHCITVGDYAEEIGHEFLNEEEREQVRIAGYLHDISAIYPNNERIFVAEDMRIELFKEERQFPMIIHQRISRIMAQREFGIQDEKILSAISCHTTLKKKFSKVDLVLFVADKIRWDQEGQPPYLQEITQALNSSFEAAAFSYIDYILKHDIKVIHPWLLEAYEFLNLRRSSE</sequence>
<gene>
    <name evidence="8" type="primary">yqeK</name>
    <name evidence="8" type="ORF">QHR29_02525</name>
    <name evidence="9" type="ORF">SAMN05216438_11110</name>
</gene>
<accession>A0A1I4HVE3</accession>
<protein>
    <recommendedName>
        <fullName evidence="1">bis(5'-nucleosyl)-tetraphosphatase (symmetrical)</fullName>
        <ecNumber evidence="1">3.6.1.41</ecNumber>
    </recommendedName>
</protein>
<dbReference type="InterPro" id="IPR006674">
    <property type="entry name" value="HD_domain"/>
</dbReference>
<dbReference type="CDD" id="cd00077">
    <property type="entry name" value="HDc"/>
    <property type="match status" value="1"/>
</dbReference>
<dbReference type="PANTHER" id="PTHR35795:SF1">
    <property type="entry name" value="BIS(5'-NUCLEOSYL)-TETRAPHOSPHATASE, SYMMETRICAL"/>
    <property type="match status" value="1"/>
</dbReference>
<evidence type="ECO:0000313" key="9">
    <source>
        <dbReference type="EMBL" id="SFL46145.1"/>
    </source>
</evidence>
<evidence type="ECO:0000313" key="8">
    <source>
        <dbReference type="EMBL" id="MDH7959342.1"/>
    </source>
</evidence>
<reference evidence="8" key="2">
    <citation type="submission" date="2023-04" db="EMBL/GenBank/DDBJ databases">
        <title>Genomic analysis of Lactococcus garvieae isolates.</title>
        <authorList>
            <person name="Zhanghang C."/>
        </authorList>
    </citation>
    <scope>NUCLEOTIDE SEQUENCE</scope>
    <source>
        <strain evidence="8">ZB-1</strain>
    </source>
</reference>
<organism evidence="9 10">
    <name type="scientific">Lactococcus garvieae</name>
    <dbReference type="NCBI Taxonomy" id="1363"/>
    <lineage>
        <taxon>Bacteria</taxon>
        <taxon>Bacillati</taxon>
        <taxon>Bacillota</taxon>
        <taxon>Bacilli</taxon>
        <taxon>Lactobacillales</taxon>
        <taxon>Streptococcaceae</taxon>
        <taxon>Lactococcus</taxon>
    </lineage>
</organism>
<evidence type="ECO:0000256" key="6">
    <source>
        <dbReference type="ARBA" id="ARBA00049417"/>
    </source>
</evidence>
<dbReference type="Proteomes" id="UP000181969">
    <property type="component" value="Unassembled WGS sequence"/>
</dbReference>
<reference evidence="9 10" key="1">
    <citation type="submission" date="2016-10" db="EMBL/GenBank/DDBJ databases">
        <authorList>
            <person name="de Groot N.N."/>
        </authorList>
    </citation>
    <scope>NUCLEOTIDE SEQUENCE [LARGE SCALE GENOMIC DNA]</scope>
    <source>
        <strain evidence="9 10">M79</strain>
    </source>
</reference>
<dbReference type="EC" id="3.6.1.41" evidence="1"/>
<evidence type="ECO:0000256" key="5">
    <source>
        <dbReference type="ARBA" id="ARBA00023004"/>
    </source>
</evidence>
<feature type="domain" description="HD" evidence="7">
    <location>
        <begin position="23"/>
        <end position="137"/>
    </location>
</feature>